<dbReference type="EMBL" id="JAFEKC020000018">
    <property type="protein sequence ID" value="KAK0509566.1"/>
    <property type="molecule type" value="Genomic_DNA"/>
</dbReference>
<keyword evidence="4" id="KW-1185">Reference proteome</keyword>
<evidence type="ECO:0000313" key="4">
    <source>
        <dbReference type="Proteomes" id="UP001166286"/>
    </source>
</evidence>
<feature type="region of interest" description="Disordered" evidence="2">
    <location>
        <begin position="171"/>
        <end position="208"/>
    </location>
</feature>
<evidence type="ECO:0000313" key="3">
    <source>
        <dbReference type="EMBL" id="KAK0509566.1"/>
    </source>
</evidence>
<accession>A0AA39QW81</accession>
<comment type="similarity">
    <text evidence="1">Belongs to the universal ribosomal protein uL10 family.</text>
</comment>
<proteinExistence type="inferred from homology"/>
<dbReference type="InterPro" id="IPR047865">
    <property type="entry name" value="Ribosomal_uL10_bac_type"/>
</dbReference>
<dbReference type="SUPFAM" id="SSF160369">
    <property type="entry name" value="Ribosomal protein L10-like"/>
    <property type="match status" value="1"/>
</dbReference>
<dbReference type="AlphaFoldDB" id="A0AA39QW81"/>
<reference evidence="3" key="1">
    <citation type="submission" date="2023-03" db="EMBL/GenBank/DDBJ databases">
        <title>Complete genome of Cladonia borealis.</title>
        <authorList>
            <person name="Park H."/>
        </authorList>
    </citation>
    <scope>NUCLEOTIDE SEQUENCE</scope>
    <source>
        <strain evidence="3">ANT050790</strain>
    </source>
</reference>
<evidence type="ECO:0000256" key="1">
    <source>
        <dbReference type="ARBA" id="ARBA00008889"/>
    </source>
</evidence>
<feature type="compositionally biased region" description="Low complexity" evidence="2">
    <location>
        <begin position="179"/>
        <end position="191"/>
    </location>
</feature>
<dbReference type="Gene3D" id="3.30.70.1730">
    <property type="match status" value="1"/>
</dbReference>
<comment type="caution">
    <text evidence="3">The sequence shown here is derived from an EMBL/GenBank/DDBJ whole genome shotgun (WGS) entry which is preliminary data.</text>
</comment>
<gene>
    <name evidence="3" type="ORF">JMJ35_007960</name>
</gene>
<dbReference type="InterPro" id="IPR043141">
    <property type="entry name" value="Ribosomal_uL10-like_sf"/>
</dbReference>
<evidence type="ECO:0000256" key="2">
    <source>
        <dbReference type="SAM" id="MobiDB-lite"/>
    </source>
</evidence>
<name>A0AA39QW81_9LECA</name>
<protein>
    <submittedName>
        <fullName evidence="3">Uncharacterized protein</fullName>
    </submittedName>
</protein>
<dbReference type="Proteomes" id="UP001166286">
    <property type="component" value="Unassembled WGS sequence"/>
</dbReference>
<dbReference type="PANTHER" id="PTHR11560">
    <property type="entry name" value="39S RIBOSOMAL PROTEIN L10, MITOCHONDRIAL"/>
    <property type="match status" value="1"/>
</dbReference>
<sequence length="361" mass="39561">MITRHSYYNTYTWLSSPSHRTSASGAMAPILPICSRCLHHLHNKPTTFTTYRTLSTASAITPAPPIHQTTTSVPPIARFPPTQPPSHKPPEYRKTQLHRQYTSLLRSAPLLLLFQHNNLKATEWMAIRRELHSALLATDESLNTSYASHIKFQAIQAGIFESALLVAEHYDPSSNNNASTPHPTDPSTSSSAQIPNHLPSPQDPTLTHSLSHHAYTTAHPHKKTHPLRPLLSGPLATLSFPTLSPPHIRTTLSILSPKAPTFPAPLRRTNPGYWDATTQGGLQKLLLLGARVEGRVFDMERIRWVGGLEGMEGLRGELVGILGSVGMGVTGALEGVGRGLWMTVEGRRGMLEEEEKGKGGE</sequence>
<organism evidence="3 4">
    <name type="scientific">Cladonia borealis</name>
    <dbReference type="NCBI Taxonomy" id="184061"/>
    <lineage>
        <taxon>Eukaryota</taxon>
        <taxon>Fungi</taxon>
        <taxon>Dikarya</taxon>
        <taxon>Ascomycota</taxon>
        <taxon>Pezizomycotina</taxon>
        <taxon>Lecanoromycetes</taxon>
        <taxon>OSLEUM clade</taxon>
        <taxon>Lecanoromycetidae</taxon>
        <taxon>Lecanorales</taxon>
        <taxon>Lecanorineae</taxon>
        <taxon>Cladoniaceae</taxon>
        <taxon>Cladonia</taxon>
    </lineage>
</organism>